<dbReference type="Proteomes" id="UP000885931">
    <property type="component" value="Unassembled WGS sequence"/>
</dbReference>
<keyword evidence="1" id="KW-0472">Membrane</keyword>
<gene>
    <name evidence="2" type="ORF">ENG67_03070</name>
</gene>
<dbReference type="AlphaFoldDB" id="A0A7C1BEB5"/>
<dbReference type="PROSITE" id="PS00409">
    <property type="entry name" value="PROKAR_NTER_METHYL"/>
    <property type="match status" value="1"/>
</dbReference>
<feature type="non-terminal residue" evidence="2">
    <location>
        <position position="45"/>
    </location>
</feature>
<protein>
    <submittedName>
        <fullName evidence="2">Prepilin-type N-terminal cleavage/methylation domain-containing protein</fullName>
    </submittedName>
</protein>
<evidence type="ECO:0000313" key="2">
    <source>
        <dbReference type="EMBL" id="HDM90174.1"/>
    </source>
</evidence>
<comment type="caution">
    <text evidence="2">The sequence shown here is derived from an EMBL/GenBank/DDBJ whole genome shotgun (WGS) entry which is preliminary data.</text>
</comment>
<keyword evidence="1" id="KW-0812">Transmembrane</keyword>
<organism evidence="2">
    <name type="scientific">candidate division WOR-3 bacterium</name>
    <dbReference type="NCBI Taxonomy" id="2052148"/>
    <lineage>
        <taxon>Bacteria</taxon>
        <taxon>Bacteria division WOR-3</taxon>
    </lineage>
</organism>
<dbReference type="InterPro" id="IPR045584">
    <property type="entry name" value="Pilin-like"/>
</dbReference>
<keyword evidence="1" id="KW-1133">Transmembrane helix</keyword>
<dbReference type="InterPro" id="IPR012902">
    <property type="entry name" value="N_methyl_site"/>
</dbReference>
<dbReference type="EMBL" id="DRBW01000121">
    <property type="protein sequence ID" value="HDM90174.1"/>
    <property type="molecule type" value="Genomic_DNA"/>
</dbReference>
<name>A0A7C1BEB5_UNCW3</name>
<feature type="transmembrane region" description="Helical" evidence="1">
    <location>
        <begin position="12"/>
        <end position="29"/>
    </location>
</feature>
<reference evidence="2" key="1">
    <citation type="journal article" date="2020" name="mSystems">
        <title>Genome- and Community-Level Interaction Insights into Carbon Utilization and Element Cycling Functions of Hydrothermarchaeota in Hydrothermal Sediment.</title>
        <authorList>
            <person name="Zhou Z."/>
            <person name="Liu Y."/>
            <person name="Xu W."/>
            <person name="Pan J."/>
            <person name="Luo Z.H."/>
            <person name="Li M."/>
        </authorList>
    </citation>
    <scope>NUCLEOTIDE SEQUENCE [LARGE SCALE GENOMIC DNA]</scope>
    <source>
        <strain evidence="2">HyVt-237</strain>
    </source>
</reference>
<proteinExistence type="predicted"/>
<dbReference type="NCBIfam" id="TIGR02532">
    <property type="entry name" value="IV_pilin_GFxxxE"/>
    <property type="match status" value="1"/>
</dbReference>
<sequence length="45" mass="4922">MKKGRDKGFTLVELAIVLVIVGLLLGAVLRGSEMIRNARIKSIQN</sequence>
<dbReference type="Pfam" id="PF07963">
    <property type="entry name" value="N_methyl"/>
    <property type="match status" value="1"/>
</dbReference>
<accession>A0A7C1BEB5</accession>
<evidence type="ECO:0000256" key="1">
    <source>
        <dbReference type="SAM" id="Phobius"/>
    </source>
</evidence>
<dbReference type="SUPFAM" id="SSF54523">
    <property type="entry name" value="Pili subunits"/>
    <property type="match status" value="1"/>
</dbReference>